<organism evidence="2 3">
    <name type="scientific">Tetrapisispora phaffii (strain ATCC 24235 / CBS 4417 / NBRC 1672 / NRRL Y-8282 / UCD 70-5)</name>
    <name type="common">Yeast</name>
    <name type="synonym">Fabospora phaffii</name>
    <dbReference type="NCBI Taxonomy" id="1071381"/>
    <lineage>
        <taxon>Eukaryota</taxon>
        <taxon>Fungi</taxon>
        <taxon>Dikarya</taxon>
        <taxon>Ascomycota</taxon>
        <taxon>Saccharomycotina</taxon>
        <taxon>Saccharomycetes</taxon>
        <taxon>Saccharomycetales</taxon>
        <taxon>Saccharomycetaceae</taxon>
        <taxon>Tetrapisispora</taxon>
    </lineage>
</organism>
<dbReference type="STRING" id="1071381.G8C0Y9"/>
<feature type="region of interest" description="Disordered" evidence="1">
    <location>
        <begin position="27"/>
        <end position="59"/>
    </location>
</feature>
<keyword evidence="3" id="KW-1185">Reference proteome</keyword>
<dbReference type="InterPro" id="IPR031349">
    <property type="entry name" value="Tfb6"/>
</dbReference>
<evidence type="ECO:0000313" key="3">
    <source>
        <dbReference type="Proteomes" id="UP000005666"/>
    </source>
</evidence>
<dbReference type="GeneID" id="11532050"/>
<dbReference type="EMBL" id="HE612869">
    <property type="protein sequence ID" value="CCE65817.1"/>
    <property type="molecule type" value="Genomic_DNA"/>
</dbReference>
<evidence type="ECO:0000256" key="1">
    <source>
        <dbReference type="SAM" id="MobiDB-lite"/>
    </source>
</evidence>
<dbReference type="KEGG" id="tpf:TPHA_0N00360"/>
<gene>
    <name evidence="2" type="primary">TPHA0N00360</name>
    <name evidence="2" type="ordered locus">TPHA_0N00360</name>
</gene>
<dbReference type="OMA" id="DFIWYSI"/>
<dbReference type="Proteomes" id="UP000005666">
    <property type="component" value="Chromosome 14"/>
</dbReference>
<dbReference type="PANTHER" id="PTHR37781:SF1">
    <property type="entry name" value="ADR380WP"/>
    <property type="match status" value="1"/>
</dbReference>
<dbReference type="GO" id="GO:0006289">
    <property type="term" value="P:nucleotide-excision repair"/>
    <property type="evidence" value="ECO:0007669"/>
    <property type="project" value="EnsemblFungi"/>
</dbReference>
<dbReference type="RefSeq" id="XP_003688251.1">
    <property type="nucleotide sequence ID" value="XM_003688203.1"/>
</dbReference>
<sequence length="310" mass="35502">MSLPDTPLHCNPDELSRLDRLKEIDESEIDELDLNPELNDNGDIDMSQDGYSESPDNKRAASVLDEDISDDVDDFKPRIDIGSPFSSQTNMVSQVNPTSSGIPTRRLSLSQQSKFITYCDEKLMSIQRKFVQSRGLNYNMSGYENLESLLKDLKSFTDFIWYSVEGIPNSDYLLKQDLYLFEKEFNMKNASLPVDRARSFGQTSYLLRIADDLLEFTEKFDLTELSLDEKTSTVSKLFKLLFILDKIFARIIDGTIPGKVKMTGTDAVRLCGIAERTRMKLPTYFETQNIQGYHFELSKIYLESLERCAT</sequence>
<name>G8C0Y9_TETPH</name>
<dbReference type="AlphaFoldDB" id="G8C0Y9"/>
<accession>G8C0Y9</accession>
<protein>
    <submittedName>
        <fullName evidence="2">Uncharacterized protein</fullName>
    </submittedName>
</protein>
<dbReference type="OrthoDB" id="2567806at2759"/>
<dbReference type="eggNOG" id="ENOG502QZN7">
    <property type="taxonomic scope" value="Eukaryota"/>
</dbReference>
<dbReference type="Pfam" id="PF17110">
    <property type="entry name" value="TFB6"/>
    <property type="match status" value="1"/>
</dbReference>
<dbReference type="PANTHER" id="PTHR37781">
    <property type="entry name" value="TFIIH COMPLEX SUBUNIT"/>
    <property type="match status" value="1"/>
</dbReference>
<dbReference type="HOGENOM" id="CLU_061844_0_0_1"/>
<evidence type="ECO:0000313" key="2">
    <source>
        <dbReference type="EMBL" id="CCE65817.1"/>
    </source>
</evidence>
<dbReference type="GO" id="GO:0006367">
    <property type="term" value="P:transcription initiation at RNA polymerase II promoter"/>
    <property type="evidence" value="ECO:0007669"/>
    <property type="project" value="EnsemblFungi"/>
</dbReference>
<reference evidence="2 3" key="1">
    <citation type="journal article" date="2011" name="Proc. Natl. Acad. Sci. U.S.A.">
        <title>Evolutionary erosion of yeast sex chromosomes by mating-type switching accidents.</title>
        <authorList>
            <person name="Gordon J.L."/>
            <person name="Armisen D."/>
            <person name="Proux-Wera E."/>
            <person name="Oheigeartaigh S.S."/>
            <person name="Byrne K.P."/>
            <person name="Wolfe K.H."/>
        </authorList>
    </citation>
    <scope>NUCLEOTIDE SEQUENCE [LARGE SCALE GENOMIC DNA]</scope>
    <source>
        <strain evidence="3">ATCC 24235 / CBS 4417 / NBRC 1672 / NRRL Y-8282 / UCD 70-5</strain>
    </source>
</reference>
<dbReference type="GO" id="GO:0005675">
    <property type="term" value="C:transcription factor TFIIH holo complex"/>
    <property type="evidence" value="ECO:0007669"/>
    <property type="project" value="EnsemblFungi"/>
</dbReference>
<proteinExistence type="predicted"/>